<dbReference type="InterPro" id="IPR036135">
    <property type="entry name" value="MoeA_linker/N_sf"/>
</dbReference>
<feature type="region of interest" description="Disordered" evidence="5">
    <location>
        <begin position="1"/>
        <end position="29"/>
    </location>
</feature>
<feature type="domain" description="MoaB/Mog" evidence="6">
    <location>
        <begin position="198"/>
        <end position="323"/>
    </location>
</feature>
<dbReference type="AlphaFoldDB" id="A0A235HKY5"/>
<dbReference type="GO" id="GO:0061599">
    <property type="term" value="F:molybdopterin molybdotransferase activity"/>
    <property type="evidence" value="ECO:0007669"/>
    <property type="project" value="UniProtKB-UniRule"/>
</dbReference>
<evidence type="ECO:0000256" key="4">
    <source>
        <dbReference type="RuleBase" id="RU365090"/>
    </source>
</evidence>
<comment type="caution">
    <text evidence="7">The sequence shown here is derived from an EMBL/GenBank/DDBJ whole genome shotgun (WGS) entry which is preliminary data.</text>
</comment>
<comment type="cofactor">
    <cofactor evidence="4">
        <name>Mg(2+)</name>
        <dbReference type="ChEBI" id="CHEBI:18420"/>
    </cofactor>
</comment>
<reference evidence="7 8" key="1">
    <citation type="submission" date="2017-07" db="EMBL/GenBank/DDBJ databases">
        <title>Whole genome sequence of Azospirillum brasilense 2A1, a potential biofertilizer strain.</title>
        <authorList>
            <person name="Fontana C.A."/>
            <person name="Toffoli L.M."/>
            <person name="Salazar S.M."/>
            <person name="Puglisi E."/>
            <person name="Pedraza R."/>
            <person name="Bassi D."/>
            <person name="Cocconcelli P.S."/>
        </authorList>
    </citation>
    <scope>NUCLEOTIDE SEQUENCE [LARGE SCALE GENOMIC DNA]</scope>
    <source>
        <strain evidence="7 8">2A1</strain>
    </source>
</reference>
<dbReference type="PANTHER" id="PTHR10192">
    <property type="entry name" value="MOLYBDOPTERIN BIOSYNTHESIS PROTEIN"/>
    <property type="match status" value="1"/>
</dbReference>
<comment type="similarity">
    <text evidence="2 4">Belongs to the MoeA family.</text>
</comment>
<gene>
    <name evidence="7" type="ORF">CHT98_02305</name>
</gene>
<accession>A0A235HKY5</accession>
<dbReference type="Gene3D" id="2.170.190.11">
    <property type="entry name" value="Molybdopterin biosynthesis moea protein, domain 3"/>
    <property type="match status" value="1"/>
</dbReference>
<evidence type="ECO:0000256" key="1">
    <source>
        <dbReference type="ARBA" id="ARBA00002901"/>
    </source>
</evidence>
<dbReference type="InterPro" id="IPR036688">
    <property type="entry name" value="MoeA_C_domain_IV_sf"/>
</dbReference>
<dbReference type="EMBL" id="NOWT01000001">
    <property type="protein sequence ID" value="OYD86412.1"/>
    <property type="molecule type" value="Genomic_DNA"/>
</dbReference>
<dbReference type="InterPro" id="IPR001453">
    <property type="entry name" value="MoaB/Mog_dom"/>
</dbReference>
<keyword evidence="4" id="KW-0501">Molybdenum cofactor biosynthesis</keyword>
<dbReference type="Proteomes" id="UP000215367">
    <property type="component" value="Unassembled WGS sequence"/>
</dbReference>
<dbReference type="InterPro" id="IPR036425">
    <property type="entry name" value="MoaB/Mog-like_dom_sf"/>
</dbReference>
<sequence length="410" mass="41017">MTAARAGDDPATRDRLPFAATPSDVRGRGFSSRAPLTVMEGWIDATVGPLPPRAVALADLPATLAEGVVLAEPVTAPGDWPPADRAARDGVAVASSDTLGAGSYNPVPLPGAVTVAAGEPMPPGTDAVLPVEAMQADGPFVEALGSAAPGEGVERRGDGLRAGTVLMKAGHRLRPQDLGLLAALGIGTLRVGARPRVRIVLAGGPRSGPETLGAMLTVLVARDGGVVELVGPLPADRAALAAVYAAPGADLLISAGRTGVGEDDVAPLALADAGQLALHGVALRPGDSAALGQAGGVPALLLPGEPMACLTAYELLAGRAVRRLAGRDPALPHPAVPAVAVRKLVSEIGCTELYRVRRTADGMVEPVASPHRPGLAGAVLADGFVLIPAESEGVPAGATVTLRCFDGTSL</sequence>
<dbReference type="GO" id="GO:0006777">
    <property type="term" value="P:Mo-molybdopterin cofactor biosynthetic process"/>
    <property type="evidence" value="ECO:0007669"/>
    <property type="project" value="UniProtKB-UniRule"/>
</dbReference>
<dbReference type="EC" id="2.10.1.1" evidence="4"/>
<dbReference type="Pfam" id="PF03453">
    <property type="entry name" value="MoeA_N"/>
    <property type="match status" value="1"/>
</dbReference>
<dbReference type="UniPathway" id="UPA00344"/>
<keyword evidence="4" id="KW-0808">Transferase</keyword>
<dbReference type="PANTHER" id="PTHR10192:SF19">
    <property type="entry name" value="MOLYBDOPTERIN BIOSYNTHESIS PROTEIN MJ0666-RELATED"/>
    <property type="match status" value="1"/>
</dbReference>
<dbReference type="RefSeq" id="WP_094301659.1">
    <property type="nucleotide sequence ID" value="NZ_NOWT01000001.1"/>
</dbReference>
<keyword evidence="4" id="KW-0460">Magnesium</keyword>
<dbReference type="InterPro" id="IPR005110">
    <property type="entry name" value="MoeA_linker/N"/>
</dbReference>
<name>A0A235HKY5_AZOBR</name>
<dbReference type="Pfam" id="PF00994">
    <property type="entry name" value="MoCF_biosynth"/>
    <property type="match status" value="1"/>
</dbReference>
<comment type="function">
    <text evidence="1 4">Catalyzes the insertion of molybdate into adenylated molybdopterin with the concomitant release of AMP.</text>
</comment>
<evidence type="ECO:0000256" key="5">
    <source>
        <dbReference type="SAM" id="MobiDB-lite"/>
    </source>
</evidence>
<dbReference type="SMART" id="SM00852">
    <property type="entry name" value="MoCF_biosynth"/>
    <property type="match status" value="1"/>
</dbReference>
<organism evidence="7 8">
    <name type="scientific">Azospirillum brasilense</name>
    <dbReference type="NCBI Taxonomy" id="192"/>
    <lineage>
        <taxon>Bacteria</taxon>
        <taxon>Pseudomonadati</taxon>
        <taxon>Pseudomonadota</taxon>
        <taxon>Alphaproteobacteria</taxon>
        <taxon>Rhodospirillales</taxon>
        <taxon>Azospirillaceae</taxon>
        <taxon>Azospirillum</taxon>
    </lineage>
</organism>
<evidence type="ECO:0000313" key="8">
    <source>
        <dbReference type="Proteomes" id="UP000215367"/>
    </source>
</evidence>
<dbReference type="GO" id="GO:0005737">
    <property type="term" value="C:cytoplasm"/>
    <property type="evidence" value="ECO:0007669"/>
    <property type="project" value="TreeGrafter"/>
</dbReference>
<dbReference type="GO" id="GO:0046872">
    <property type="term" value="F:metal ion binding"/>
    <property type="evidence" value="ECO:0007669"/>
    <property type="project" value="UniProtKB-UniRule"/>
</dbReference>
<comment type="pathway">
    <text evidence="4">Cofactor biosynthesis; molybdopterin biosynthesis.</text>
</comment>
<protein>
    <recommendedName>
        <fullName evidence="4">Molybdopterin molybdenumtransferase</fullName>
        <ecNumber evidence="4">2.10.1.1</ecNumber>
    </recommendedName>
</protein>
<dbReference type="Gene3D" id="3.90.105.10">
    <property type="entry name" value="Molybdopterin biosynthesis moea protein, domain 2"/>
    <property type="match status" value="1"/>
</dbReference>
<dbReference type="Gene3D" id="2.40.340.10">
    <property type="entry name" value="MoeA, C-terminal, domain IV"/>
    <property type="match status" value="1"/>
</dbReference>
<keyword evidence="4" id="KW-0500">Molybdenum</keyword>
<evidence type="ECO:0000313" key="7">
    <source>
        <dbReference type="EMBL" id="OYD86412.1"/>
    </source>
</evidence>
<evidence type="ECO:0000256" key="2">
    <source>
        <dbReference type="ARBA" id="ARBA00010763"/>
    </source>
</evidence>
<dbReference type="InterPro" id="IPR038987">
    <property type="entry name" value="MoeA-like"/>
</dbReference>
<proteinExistence type="inferred from homology"/>
<comment type="catalytic activity">
    <reaction evidence="3">
        <text>adenylyl-molybdopterin + molybdate = Mo-molybdopterin + AMP + H(+)</text>
        <dbReference type="Rhea" id="RHEA:35047"/>
        <dbReference type="ChEBI" id="CHEBI:15378"/>
        <dbReference type="ChEBI" id="CHEBI:36264"/>
        <dbReference type="ChEBI" id="CHEBI:62727"/>
        <dbReference type="ChEBI" id="CHEBI:71302"/>
        <dbReference type="ChEBI" id="CHEBI:456215"/>
        <dbReference type="EC" id="2.10.1.1"/>
    </reaction>
</comment>
<dbReference type="SUPFAM" id="SSF53218">
    <property type="entry name" value="Molybdenum cofactor biosynthesis proteins"/>
    <property type="match status" value="1"/>
</dbReference>
<evidence type="ECO:0000256" key="3">
    <source>
        <dbReference type="ARBA" id="ARBA00047317"/>
    </source>
</evidence>
<dbReference type="SUPFAM" id="SSF63882">
    <property type="entry name" value="MoeA N-terminal region -like"/>
    <property type="match status" value="1"/>
</dbReference>
<dbReference type="Gene3D" id="3.40.980.10">
    <property type="entry name" value="MoaB/Mog-like domain"/>
    <property type="match status" value="1"/>
</dbReference>
<evidence type="ECO:0000259" key="6">
    <source>
        <dbReference type="SMART" id="SM00852"/>
    </source>
</evidence>
<dbReference type="SUPFAM" id="SSF63867">
    <property type="entry name" value="MoeA C-terminal domain-like"/>
    <property type="match status" value="1"/>
</dbReference>
<keyword evidence="4" id="KW-0479">Metal-binding</keyword>
<feature type="compositionally biased region" description="Basic and acidic residues" evidence="5">
    <location>
        <begin position="1"/>
        <end position="16"/>
    </location>
</feature>